<evidence type="ECO:0000256" key="3">
    <source>
        <dbReference type="ARBA" id="ARBA00012633"/>
    </source>
</evidence>
<evidence type="ECO:0000256" key="2">
    <source>
        <dbReference type="ARBA" id="ARBA00009759"/>
    </source>
</evidence>
<accession>A0A975GGR0</accession>
<dbReference type="InterPro" id="IPR051090">
    <property type="entry name" value="Inositol_monoP_superfamily"/>
</dbReference>
<keyword evidence="4 10" id="KW-0479">Metal-binding</keyword>
<feature type="binding site" evidence="10">
    <location>
        <position position="124"/>
    </location>
    <ligand>
        <name>Mg(2+)</name>
        <dbReference type="ChEBI" id="CHEBI:18420"/>
        <label>1</label>
        <note>catalytic</note>
    </ligand>
</feature>
<sequence>MLYQKELETALNAVGKASMLCQDAQKDFVNPGTVEKQDRSPVTIADFGSQAVINLALIKAFPNDPVIGEEDSAILKENKELCQKVMNLVRKQSGDISETQVLEAIDAEPIDKDFTRRFWTVDPIDGTKGFLRGEQYAVALALVENGRPVLGVLGCPNFPADNGKKGCILYGLKGQGSFMYSSDALKSFDTIEKKISVARDSSAENARFCESFEKAHASHDVHAQICRIVGIKASPFRMDSQAKYAAVASGKASVYLRLPRVKGYKEKIWDHAAGVIIVEEAGGRVTDFNGSALDFSAGISLLNNTGILATNSHLHEDVLKAIKIIREQKK</sequence>
<dbReference type="GO" id="GO:0000103">
    <property type="term" value="P:sulfate assimilation"/>
    <property type="evidence" value="ECO:0007669"/>
    <property type="project" value="TreeGrafter"/>
</dbReference>
<dbReference type="GO" id="GO:0046872">
    <property type="term" value="F:metal ion binding"/>
    <property type="evidence" value="ECO:0007669"/>
    <property type="project" value="UniProtKB-KW"/>
</dbReference>
<evidence type="ECO:0000256" key="1">
    <source>
        <dbReference type="ARBA" id="ARBA00001946"/>
    </source>
</evidence>
<feature type="binding site" evidence="10">
    <location>
        <position position="69"/>
    </location>
    <ligand>
        <name>Mg(2+)</name>
        <dbReference type="ChEBI" id="CHEBI:18420"/>
        <label>1</label>
        <note>catalytic</note>
    </ligand>
</feature>
<dbReference type="InterPro" id="IPR000760">
    <property type="entry name" value="Inositol_monophosphatase-like"/>
</dbReference>
<reference evidence="11" key="1">
    <citation type="journal article" date="2021" name="Microb. Physiol.">
        <title>Proteogenomic Insights into the Physiology of Marine, Sulfate-Reducing, Filamentous Desulfonema limicola and Desulfonema magnum.</title>
        <authorList>
            <person name="Schnaars V."/>
            <person name="Wohlbrand L."/>
            <person name="Scheve S."/>
            <person name="Hinrichs C."/>
            <person name="Reinhardt R."/>
            <person name="Rabus R."/>
        </authorList>
    </citation>
    <scope>NUCLEOTIDE SEQUENCE</scope>
    <source>
        <strain evidence="11">5ac10</strain>
    </source>
</reference>
<evidence type="ECO:0000313" key="12">
    <source>
        <dbReference type="Proteomes" id="UP000663720"/>
    </source>
</evidence>
<dbReference type="AlphaFoldDB" id="A0A975GGR0"/>
<dbReference type="PANTHER" id="PTHR43200:SF6">
    <property type="entry name" value="3'(2'),5'-BISPHOSPHATE NUCLEOTIDASE"/>
    <property type="match status" value="1"/>
</dbReference>
<dbReference type="Gene3D" id="3.40.190.80">
    <property type="match status" value="1"/>
</dbReference>
<dbReference type="NCBIfam" id="TIGR01330">
    <property type="entry name" value="bisphos_HAL2"/>
    <property type="match status" value="1"/>
</dbReference>
<dbReference type="PRINTS" id="PR00377">
    <property type="entry name" value="IMPHPHTASES"/>
</dbReference>
<evidence type="ECO:0000313" key="11">
    <source>
        <dbReference type="EMBL" id="QTA80625.1"/>
    </source>
</evidence>
<evidence type="ECO:0000256" key="9">
    <source>
        <dbReference type="ARBA" id="ARBA00044484"/>
    </source>
</evidence>
<dbReference type="Proteomes" id="UP000663720">
    <property type="component" value="Chromosome"/>
</dbReference>
<keyword evidence="12" id="KW-1185">Reference proteome</keyword>
<dbReference type="CDD" id="cd01517">
    <property type="entry name" value="PAP_phosphatase"/>
    <property type="match status" value="1"/>
</dbReference>
<evidence type="ECO:0000256" key="10">
    <source>
        <dbReference type="PIRSR" id="PIRSR600760-2"/>
    </source>
</evidence>
<gene>
    <name evidence="11" type="ORF">dnl_29360</name>
</gene>
<dbReference type="Pfam" id="PF00459">
    <property type="entry name" value="Inositol_P"/>
    <property type="match status" value="1"/>
</dbReference>
<dbReference type="InterPro" id="IPR020550">
    <property type="entry name" value="Inositol_monophosphatase_CS"/>
</dbReference>
<feature type="binding site" evidence="10">
    <location>
        <position position="122"/>
    </location>
    <ligand>
        <name>Mg(2+)</name>
        <dbReference type="ChEBI" id="CHEBI:18420"/>
        <label>1</label>
        <note>catalytic</note>
    </ligand>
</feature>
<dbReference type="RefSeq" id="WP_207692258.1">
    <property type="nucleotide sequence ID" value="NZ_CP061799.1"/>
</dbReference>
<protein>
    <recommendedName>
        <fullName evidence="3">3'(2'),5'-bisphosphate nucleotidase</fullName>
        <ecNumber evidence="3">3.1.3.7</ecNumber>
    </recommendedName>
</protein>
<comment type="cofactor">
    <cofactor evidence="1 10">
        <name>Mg(2+)</name>
        <dbReference type="ChEBI" id="CHEBI:18420"/>
    </cofactor>
</comment>
<evidence type="ECO:0000256" key="5">
    <source>
        <dbReference type="ARBA" id="ARBA00022801"/>
    </source>
</evidence>
<dbReference type="FunFam" id="3.40.190.80:FF:000003">
    <property type="entry name" value="PAP-specific phosphatase HAL2-like"/>
    <property type="match status" value="1"/>
</dbReference>
<dbReference type="PROSITE" id="PS00629">
    <property type="entry name" value="IMP_1"/>
    <property type="match status" value="1"/>
</dbReference>
<keyword evidence="6 10" id="KW-0460">Magnesium</keyword>
<comment type="catalytic activity">
    <reaction evidence="8">
        <text>adenosine 3',5'-bisphosphate + H2O = AMP + phosphate</text>
        <dbReference type="Rhea" id="RHEA:10040"/>
        <dbReference type="ChEBI" id="CHEBI:15377"/>
        <dbReference type="ChEBI" id="CHEBI:43474"/>
        <dbReference type="ChEBI" id="CHEBI:58343"/>
        <dbReference type="ChEBI" id="CHEBI:456215"/>
        <dbReference type="EC" id="3.1.3.7"/>
    </reaction>
    <physiologicalReaction direction="left-to-right" evidence="8">
        <dbReference type="Rhea" id="RHEA:10041"/>
    </physiologicalReaction>
</comment>
<evidence type="ECO:0000256" key="4">
    <source>
        <dbReference type="ARBA" id="ARBA00022723"/>
    </source>
</evidence>
<dbReference type="SUPFAM" id="SSF56655">
    <property type="entry name" value="Carbohydrate phosphatase"/>
    <property type="match status" value="1"/>
</dbReference>
<dbReference type="GO" id="GO:0046854">
    <property type="term" value="P:phosphatidylinositol phosphate biosynthetic process"/>
    <property type="evidence" value="ECO:0007669"/>
    <property type="project" value="InterPro"/>
</dbReference>
<comment type="catalytic activity">
    <reaction evidence="7">
        <text>adenosine 2',5'-bisphosphate + H2O = AMP + phosphate</text>
        <dbReference type="Rhea" id="RHEA:77643"/>
        <dbReference type="ChEBI" id="CHEBI:15377"/>
        <dbReference type="ChEBI" id="CHEBI:43474"/>
        <dbReference type="ChEBI" id="CHEBI:194156"/>
        <dbReference type="ChEBI" id="CHEBI:456215"/>
        <dbReference type="EC" id="3.1.3.7"/>
    </reaction>
    <physiologicalReaction direction="left-to-right" evidence="7">
        <dbReference type="Rhea" id="RHEA:77644"/>
    </physiologicalReaction>
</comment>
<feature type="binding site" evidence="10">
    <location>
        <position position="270"/>
    </location>
    <ligand>
        <name>Mg(2+)</name>
        <dbReference type="ChEBI" id="CHEBI:18420"/>
        <label>1</label>
        <note>catalytic</note>
    </ligand>
</feature>
<feature type="binding site" evidence="10">
    <location>
        <position position="125"/>
    </location>
    <ligand>
        <name>Mg(2+)</name>
        <dbReference type="ChEBI" id="CHEBI:18420"/>
        <label>1</label>
        <note>catalytic</note>
    </ligand>
</feature>
<dbReference type="EMBL" id="CP061799">
    <property type="protein sequence ID" value="QTA80625.1"/>
    <property type="molecule type" value="Genomic_DNA"/>
</dbReference>
<evidence type="ECO:0000256" key="6">
    <source>
        <dbReference type="ARBA" id="ARBA00022842"/>
    </source>
</evidence>
<organism evidence="11 12">
    <name type="scientific">Desulfonema limicola</name>
    <dbReference type="NCBI Taxonomy" id="45656"/>
    <lineage>
        <taxon>Bacteria</taxon>
        <taxon>Pseudomonadati</taxon>
        <taxon>Thermodesulfobacteriota</taxon>
        <taxon>Desulfobacteria</taxon>
        <taxon>Desulfobacterales</taxon>
        <taxon>Desulfococcaceae</taxon>
        <taxon>Desulfonema</taxon>
    </lineage>
</organism>
<comment type="similarity">
    <text evidence="2">Belongs to the inositol monophosphatase superfamily.</text>
</comment>
<dbReference type="KEGG" id="dli:dnl_29360"/>
<dbReference type="InterPro" id="IPR006239">
    <property type="entry name" value="DPNP"/>
</dbReference>
<dbReference type="InterPro" id="IPR020583">
    <property type="entry name" value="Inositol_monoP_metal-BS"/>
</dbReference>
<dbReference type="PANTHER" id="PTHR43200">
    <property type="entry name" value="PHOSPHATASE"/>
    <property type="match status" value="1"/>
</dbReference>
<dbReference type="EC" id="3.1.3.7" evidence="3"/>
<name>A0A975GGR0_9BACT</name>
<evidence type="ECO:0000256" key="7">
    <source>
        <dbReference type="ARBA" id="ARBA00044466"/>
    </source>
</evidence>
<dbReference type="Gene3D" id="3.30.540.10">
    <property type="entry name" value="Fructose-1,6-Bisphosphatase, subunit A, domain 1"/>
    <property type="match status" value="1"/>
</dbReference>
<proteinExistence type="inferred from homology"/>
<dbReference type="PROSITE" id="PS00630">
    <property type="entry name" value="IMP_2"/>
    <property type="match status" value="1"/>
</dbReference>
<keyword evidence="5" id="KW-0378">Hydrolase</keyword>
<evidence type="ECO:0000256" key="8">
    <source>
        <dbReference type="ARBA" id="ARBA00044479"/>
    </source>
</evidence>
<comment type="catalytic activity">
    <reaction evidence="9">
        <text>3'-phosphoadenylyl sulfate + H2O = adenosine 5'-phosphosulfate + phosphate</text>
        <dbReference type="Rhea" id="RHEA:77639"/>
        <dbReference type="ChEBI" id="CHEBI:15377"/>
        <dbReference type="ChEBI" id="CHEBI:43474"/>
        <dbReference type="ChEBI" id="CHEBI:58243"/>
        <dbReference type="ChEBI" id="CHEBI:58339"/>
        <dbReference type="EC" id="3.1.3.7"/>
    </reaction>
    <physiologicalReaction direction="left-to-right" evidence="9">
        <dbReference type="Rhea" id="RHEA:77640"/>
    </physiologicalReaction>
</comment>
<dbReference type="GO" id="GO:0008441">
    <property type="term" value="F:3'(2'),5'-bisphosphate nucleotidase activity"/>
    <property type="evidence" value="ECO:0007669"/>
    <property type="project" value="UniProtKB-EC"/>
</dbReference>